<comment type="catalytic activity">
    <reaction evidence="18">
        <text>10-formyltetrahydrofolyl-(gamma-L-Glu)(n) + L-glutamate + ATP = 10-formyltetrahydrofolyl-(gamma-L-Glu)(n+1) + ADP + phosphate + H(+)</text>
        <dbReference type="Rhea" id="RHEA:51904"/>
        <dbReference type="Rhea" id="RHEA-COMP:13088"/>
        <dbReference type="Rhea" id="RHEA-COMP:14300"/>
        <dbReference type="ChEBI" id="CHEBI:15378"/>
        <dbReference type="ChEBI" id="CHEBI:29985"/>
        <dbReference type="ChEBI" id="CHEBI:30616"/>
        <dbReference type="ChEBI" id="CHEBI:43474"/>
        <dbReference type="ChEBI" id="CHEBI:134413"/>
        <dbReference type="ChEBI" id="CHEBI:456216"/>
        <dbReference type="EC" id="6.3.2.17"/>
    </reaction>
</comment>
<dbReference type="InterPro" id="IPR004101">
    <property type="entry name" value="Mur_ligase_C"/>
</dbReference>
<evidence type="ECO:0000256" key="15">
    <source>
        <dbReference type="ARBA" id="ARBA00030592"/>
    </source>
</evidence>
<evidence type="ECO:0000256" key="9">
    <source>
        <dbReference type="ARBA" id="ARBA00022723"/>
    </source>
</evidence>
<dbReference type="SUPFAM" id="SSF53623">
    <property type="entry name" value="MurD-like peptide ligases, catalytic domain"/>
    <property type="match status" value="1"/>
</dbReference>
<evidence type="ECO:0000256" key="17">
    <source>
        <dbReference type="ARBA" id="ARBA00047493"/>
    </source>
</evidence>
<comment type="catalytic activity">
    <reaction evidence="20">
        <text>7,8-dihydropteroate + L-glutamate + ATP = 7,8-dihydrofolate + ADP + phosphate + H(+)</text>
        <dbReference type="Rhea" id="RHEA:23584"/>
        <dbReference type="ChEBI" id="CHEBI:15378"/>
        <dbReference type="ChEBI" id="CHEBI:17839"/>
        <dbReference type="ChEBI" id="CHEBI:29985"/>
        <dbReference type="ChEBI" id="CHEBI:30616"/>
        <dbReference type="ChEBI" id="CHEBI:43474"/>
        <dbReference type="ChEBI" id="CHEBI:57451"/>
        <dbReference type="ChEBI" id="CHEBI:456216"/>
        <dbReference type="EC" id="6.3.2.12"/>
    </reaction>
</comment>
<comment type="pathway">
    <text evidence="3">Cofactor biosynthesis; tetrahydrofolylpolyglutamate biosynthesis.</text>
</comment>
<dbReference type="InterPro" id="IPR001645">
    <property type="entry name" value="Folylpolyglutamate_synth"/>
</dbReference>
<dbReference type="GO" id="GO:0008841">
    <property type="term" value="F:dihydrofolate synthase activity"/>
    <property type="evidence" value="ECO:0007669"/>
    <property type="project" value="UniProtKB-EC"/>
</dbReference>
<evidence type="ECO:0000256" key="4">
    <source>
        <dbReference type="ARBA" id="ARBA00008276"/>
    </source>
</evidence>
<dbReference type="PANTHER" id="PTHR11136">
    <property type="entry name" value="FOLYLPOLYGLUTAMATE SYNTHASE-RELATED"/>
    <property type="match status" value="1"/>
</dbReference>
<comment type="pathway">
    <text evidence="2">Cofactor biosynthesis; tetrahydrofolate biosynthesis; 7,8-dihydrofolate from 2-amino-4-hydroxy-6-hydroxymethyl-7,8-dihydropteridine diphosphate and 4-aminobenzoate: step 2/2.</text>
</comment>
<evidence type="ECO:0000256" key="14">
    <source>
        <dbReference type="ARBA" id="ARBA00030048"/>
    </source>
</evidence>
<dbReference type="RefSeq" id="WP_154508467.1">
    <property type="nucleotide sequence ID" value="NZ_JAXELC010000033.1"/>
</dbReference>
<dbReference type="GO" id="GO:0005524">
    <property type="term" value="F:ATP binding"/>
    <property type="evidence" value="ECO:0007669"/>
    <property type="project" value="UniProtKB-KW"/>
</dbReference>
<feature type="domain" description="Mur ligase C-terminal" evidence="22">
    <location>
        <begin position="278"/>
        <end position="410"/>
    </location>
</feature>
<comment type="similarity">
    <text evidence="4 21">Belongs to the folylpolyglutamate synthase family.</text>
</comment>
<evidence type="ECO:0000256" key="7">
    <source>
        <dbReference type="ARBA" id="ARBA00019357"/>
    </source>
</evidence>
<evidence type="ECO:0000256" key="11">
    <source>
        <dbReference type="ARBA" id="ARBA00022840"/>
    </source>
</evidence>
<dbReference type="Pfam" id="PF02875">
    <property type="entry name" value="Mur_ligase_C"/>
    <property type="match status" value="1"/>
</dbReference>
<accession>A0A6L5XI02</accession>
<dbReference type="GO" id="GO:0046872">
    <property type="term" value="F:metal ion binding"/>
    <property type="evidence" value="ECO:0007669"/>
    <property type="project" value="UniProtKB-KW"/>
</dbReference>
<dbReference type="GO" id="GO:0004326">
    <property type="term" value="F:tetrahydrofolylpolyglutamate synthase activity"/>
    <property type="evidence" value="ECO:0007669"/>
    <property type="project" value="UniProtKB-EC"/>
</dbReference>
<protein>
    <recommendedName>
        <fullName evidence="7">Dihydrofolate synthase/folylpolyglutamate synthase</fullName>
        <ecNumber evidence="5">6.3.2.12</ecNumber>
        <ecNumber evidence="6">6.3.2.17</ecNumber>
    </recommendedName>
    <alternativeName>
        <fullName evidence="16">Folylpoly-gamma-glutamate synthetase-dihydrofolate synthetase</fullName>
    </alternativeName>
    <alternativeName>
        <fullName evidence="14">Folylpolyglutamate synthetase</fullName>
    </alternativeName>
    <alternativeName>
        <fullName evidence="15">Tetrahydrofolylpolyglutamate synthase</fullName>
    </alternativeName>
</protein>
<dbReference type="NCBIfam" id="TIGR01499">
    <property type="entry name" value="folC"/>
    <property type="match status" value="1"/>
</dbReference>
<dbReference type="GO" id="GO:0005737">
    <property type="term" value="C:cytoplasm"/>
    <property type="evidence" value="ECO:0007669"/>
    <property type="project" value="TreeGrafter"/>
</dbReference>
<keyword evidence="11 21" id="KW-0067">ATP-binding</keyword>
<dbReference type="Proteomes" id="UP000477488">
    <property type="component" value="Unassembled WGS sequence"/>
</dbReference>
<dbReference type="Gene3D" id="3.40.1190.10">
    <property type="entry name" value="Mur-like, catalytic domain"/>
    <property type="match status" value="1"/>
</dbReference>
<dbReference type="PIRSF" id="PIRSF001563">
    <property type="entry name" value="Folylpolyglu_synth"/>
    <property type="match status" value="1"/>
</dbReference>
<comment type="caution">
    <text evidence="23">The sequence shown here is derived from an EMBL/GenBank/DDBJ whole genome shotgun (WGS) entry which is preliminary data.</text>
</comment>
<reference evidence="23 24" key="1">
    <citation type="submission" date="2019-09" db="EMBL/GenBank/DDBJ databases">
        <title>In-depth cultivation of the pig gut microbiome towards novel bacterial diversity and tailored functional studies.</title>
        <authorList>
            <person name="Wylensek D."/>
            <person name="Hitch T.C.A."/>
            <person name="Clavel T."/>
        </authorList>
    </citation>
    <scope>NUCLEOTIDE SEQUENCE [LARGE SCALE GENOMIC DNA]</scope>
    <source>
        <strain evidence="23 24">PG-178-WT-4</strain>
    </source>
</reference>
<evidence type="ECO:0000256" key="2">
    <source>
        <dbReference type="ARBA" id="ARBA00004799"/>
    </source>
</evidence>
<comment type="catalytic activity">
    <reaction evidence="17">
        <text>(6S)-5,6,7,8-tetrahydrofolyl-(gamma-L-Glu)(n) + L-glutamate + ATP = (6S)-5,6,7,8-tetrahydrofolyl-(gamma-L-Glu)(n+1) + ADP + phosphate + H(+)</text>
        <dbReference type="Rhea" id="RHEA:10580"/>
        <dbReference type="Rhea" id="RHEA-COMP:14738"/>
        <dbReference type="Rhea" id="RHEA-COMP:14740"/>
        <dbReference type="ChEBI" id="CHEBI:15378"/>
        <dbReference type="ChEBI" id="CHEBI:29985"/>
        <dbReference type="ChEBI" id="CHEBI:30616"/>
        <dbReference type="ChEBI" id="CHEBI:43474"/>
        <dbReference type="ChEBI" id="CHEBI:141005"/>
        <dbReference type="ChEBI" id="CHEBI:456216"/>
        <dbReference type="EC" id="6.3.2.17"/>
    </reaction>
</comment>
<keyword evidence="13" id="KW-0289">Folate biosynthesis</keyword>
<proteinExistence type="inferred from homology"/>
<keyword evidence="24" id="KW-1185">Reference proteome</keyword>
<evidence type="ECO:0000256" key="10">
    <source>
        <dbReference type="ARBA" id="ARBA00022741"/>
    </source>
</evidence>
<dbReference type="SUPFAM" id="SSF53244">
    <property type="entry name" value="MurD-like peptide ligases, peptide-binding domain"/>
    <property type="match status" value="1"/>
</dbReference>
<evidence type="ECO:0000256" key="12">
    <source>
        <dbReference type="ARBA" id="ARBA00022842"/>
    </source>
</evidence>
<keyword evidence="8 21" id="KW-0436">Ligase</keyword>
<comment type="function">
    <text evidence="1">Functions in two distinct reactions of the de novo folate biosynthetic pathway. Catalyzes the addition of a glutamate residue to dihydropteroate (7,8-dihydropteroate or H2Pte) to form dihydrofolate (7,8-dihydrofolate monoglutamate or H2Pte-Glu). Also catalyzes successive additions of L-glutamate to tetrahydrofolate or 10-formyltetrahydrofolate or 5,10-methylenetetrahydrofolate, leading to folylpolyglutamate derivatives.</text>
</comment>
<evidence type="ECO:0000256" key="20">
    <source>
        <dbReference type="ARBA" id="ARBA00049161"/>
    </source>
</evidence>
<name>A0A6L5XI02_9BACT</name>
<gene>
    <name evidence="23" type="ORF">FYJ44_01495</name>
</gene>
<dbReference type="GO" id="GO:0046656">
    <property type="term" value="P:folic acid biosynthetic process"/>
    <property type="evidence" value="ECO:0007669"/>
    <property type="project" value="UniProtKB-KW"/>
</dbReference>
<evidence type="ECO:0000256" key="5">
    <source>
        <dbReference type="ARBA" id="ARBA00013023"/>
    </source>
</evidence>
<evidence type="ECO:0000256" key="8">
    <source>
        <dbReference type="ARBA" id="ARBA00022598"/>
    </source>
</evidence>
<dbReference type="EC" id="6.3.2.12" evidence="5"/>
<dbReference type="EMBL" id="VUMH01000001">
    <property type="protein sequence ID" value="MSS26739.1"/>
    <property type="molecule type" value="Genomic_DNA"/>
</dbReference>
<organism evidence="23 24">
    <name type="scientific">Desulfovibrio porci</name>
    <dbReference type="NCBI Taxonomy" id="2605782"/>
    <lineage>
        <taxon>Bacteria</taxon>
        <taxon>Pseudomonadati</taxon>
        <taxon>Thermodesulfobacteriota</taxon>
        <taxon>Desulfovibrionia</taxon>
        <taxon>Desulfovibrionales</taxon>
        <taxon>Desulfovibrionaceae</taxon>
        <taxon>Desulfovibrio</taxon>
    </lineage>
</organism>
<sequence>MSTMFHNFQEVLAHLDGLGLFHMDMRLDRMRRALAALDLTRPPFTVVQILGTNGKGSTAAFLASLCAAHGCKTGLYTSPHFVSPEERIRVNGQPLPGETWTAHANAIMAVAPPPGGLTYFEFLTVLTLLLFREEGVDVAVLEAGLGGRHDATTAVAADLLCYAPIALDHKDVLGPTLAAIAGDKAAAVRGPVPLCTAPQFPEAARCLEEAARAHNAPLYQAEALSAAWIPRLGLAGPHQMVNAGLALTAWRQLAPLLDRQADDAAAQAEGLARAFLPGRLQSVPGTEDYPALLLDGAHNPHGMRALLRALDYLEQSGVRPAGAVFSCLGDKDWRTSALMLKHRLGAAPLFIPALDNPRAADVREVAAACDSLPPATAVPLAGPRALPKALAAARRVEGTAPERPILLTGSLYLLAEFFTLFPHLSAAAPPKALP</sequence>
<dbReference type="EC" id="6.3.2.17" evidence="6"/>
<dbReference type="InterPro" id="IPR036565">
    <property type="entry name" value="Mur-like_cat_sf"/>
</dbReference>
<dbReference type="PANTHER" id="PTHR11136:SF0">
    <property type="entry name" value="DIHYDROFOLATE SYNTHETASE-RELATED"/>
    <property type="match status" value="1"/>
</dbReference>
<evidence type="ECO:0000256" key="21">
    <source>
        <dbReference type="PIRNR" id="PIRNR001563"/>
    </source>
</evidence>
<keyword evidence="9" id="KW-0479">Metal-binding</keyword>
<evidence type="ECO:0000313" key="23">
    <source>
        <dbReference type="EMBL" id="MSS26739.1"/>
    </source>
</evidence>
<comment type="catalytic activity">
    <reaction evidence="19">
        <text>(6R)-5,10-methylenetetrahydrofolyl-(gamma-L-Glu)(n) + L-glutamate + ATP = (6R)-5,10-methylenetetrahydrofolyl-(gamma-L-Glu)(n+1) + ADP + phosphate + H(+)</text>
        <dbReference type="Rhea" id="RHEA:51912"/>
        <dbReference type="Rhea" id="RHEA-COMP:13257"/>
        <dbReference type="Rhea" id="RHEA-COMP:13258"/>
        <dbReference type="ChEBI" id="CHEBI:15378"/>
        <dbReference type="ChEBI" id="CHEBI:29985"/>
        <dbReference type="ChEBI" id="CHEBI:30616"/>
        <dbReference type="ChEBI" id="CHEBI:43474"/>
        <dbReference type="ChEBI" id="CHEBI:136572"/>
        <dbReference type="ChEBI" id="CHEBI:456216"/>
        <dbReference type="EC" id="6.3.2.17"/>
    </reaction>
</comment>
<evidence type="ECO:0000256" key="6">
    <source>
        <dbReference type="ARBA" id="ARBA00013025"/>
    </source>
</evidence>
<keyword evidence="10 21" id="KW-0547">Nucleotide-binding</keyword>
<evidence type="ECO:0000259" key="22">
    <source>
        <dbReference type="Pfam" id="PF02875"/>
    </source>
</evidence>
<evidence type="ECO:0000256" key="18">
    <source>
        <dbReference type="ARBA" id="ARBA00047808"/>
    </source>
</evidence>
<evidence type="ECO:0000256" key="13">
    <source>
        <dbReference type="ARBA" id="ARBA00022909"/>
    </source>
</evidence>
<evidence type="ECO:0000256" key="16">
    <source>
        <dbReference type="ARBA" id="ARBA00032510"/>
    </source>
</evidence>
<evidence type="ECO:0000256" key="19">
    <source>
        <dbReference type="ARBA" id="ARBA00049035"/>
    </source>
</evidence>
<evidence type="ECO:0000256" key="3">
    <source>
        <dbReference type="ARBA" id="ARBA00005150"/>
    </source>
</evidence>
<keyword evidence="12" id="KW-0460">Magnesium</keyword>
<dbReference type="InterPro" id="IPR036615">
    <property type="entry name" value="Mur_ligase_C_dom_sf"/>
</dbReference>
<dbReference type="AlphaFoldDB" id="A0A6L5XI02"/>
<dbReference type="Gene3D" id="3.90.190.20">
    <property type="entry name" value="Mur ligase, C-terminal domain"/>
    <property type="match status" value="1"/>
</dbReference>
<evidence type="ECO:0000256" key="1">
    <source>
        <dbReference type="ARBA" id="ARBA00002714"/>
    </source>
</evidence>
<evidence type="ECO:0000313" key="24">
    <source>
        <dbReference type="Proteomes" id="UP000477488"/>
    </source>
</evidence>